<proteinExistence type="predicted"/>
<evidence type="ECO:0000313" key="1">
    <source>
        <dbReference type="EMBL" id="KAF9407430.1"/>
    </source>
</evidence>
<organism evidence="1 2">
    <name type="scientific">Spodoptera exigua</name>
    <name type="common">Beet armyworm</name>
    <name type="synonym">Noctua fulgens</name>
    <dbReference type="NCBI Taxonomy" id="7107"/>
    <lineage>
        <taxon>Eukaryota</taxon>
        <taxon>Metazoa</taxon>
        <taxon>Ecdysozoa</taxon>
        <taxon>Arthropoda</taxon>
        <taxon>Hexapoda</taxon>
        <taxon>Insecta</taxon>
        <taxon>Pterygota</taxon>
        <taxon>Neoptera</taxon>
        <taxon>Endopterygota</taxon>
        <taxon>Lepidoptera</taxon>
        <taxon>Glossata</taxon>
        <taxon>Ditrysia</taxon>
        <taxon>Noctuoidea</taxon>
        <taxon>Noctuidae</taxon>
        <taxon>Amphipyrinae</taxon>
        <taxon>Spodoptera</taxon>
    </lineage>
</organism>
<name>A0A835G6V5_SPOEX</name>
<reference evidence="1" key="1">
    <citation type="submission" date="2020-08" db="EMBL/GenBank/DDBJ databases">
        <title>Spodoptera exigua strain:BAW_Kor-Di-RS1 Genome sequencing and assembly.</title>
        <authorList>
            <person name="Kim J."/>
            <person name="Nam H.Y."/>
            <person name="Kwon M."/>
            <person name="Choi J.H."/>
            <person name="Cho S.R."/>
            <person name="Kim G.-H."/>
        </authorList>
    </citation>
    <scope>NUCLEOTIDE SEQUENCE</scope>
    <source>
        <strain evidence="1">BAW_Kor-Di-RS1</strain>
        <tissue evidence="1">Whole-body</tissue>
    </source>
</reference>
<gene>
    <name evidence="1" type="ORF">HW555_012558</name>
</gene>
<dbReference type="EMBL" id="JACKWZ010000473">
    <property type="protein sequence ID" value="KAF9407430.1"/>
    <property type="molecule type" value="Genomic_DNA"/>
</dbReference>
<dbReference type="AlphaFoldDB" id="A0A835G6V5"/>
<keyword evidence="2" id="KW-1185">Reference proteome</keyword>
<dbReference type="Proteomes" id="UP000648187">
    <property type="component" value="Unassembled WGS sequence"/>
</dbReference>
<accession>A0A835G6V5</accession>
<comment type="caution">
    <text evidence="1">The sequence shown here is derived from an EMBL/GenBank/DDBJ whole genome shotgun (WGS) entry which is preliminary data.</text>
</comment>
<sequence length="59" mass="7188">MFFVEPKWAWFNNGVCKCKYMLQKKLLQKNKPQERRENVKLKLIHADDYDMAAIQRENT</sequence>
<protein>
    <submittedName>
        <fullName evidence="1">Uncharacterized protein</fullName>
    </submittedName>
</protein>
<evidence type="ECO:0000313" key="2">
    <source>
        <dbReference type="Proteomes" id="UP000648187"/>
    </source>
</evidence>